<evidence type="ECO:0000313" key="10">
    <source>
        <dbReference type="EMBL" id="HHQ15869.1"/>
    </source>
</evidence>
<dbReference type="Gene3D" id="3.30.1330.60">
    <property type="entry name" value="OmpA-like domain"/>
    <property type="match status" value="1"/>
</dbReference>
<sequence>MKKFLYLSIICFFLFSCAKKEVPPVVEIPTPVIEKPKEEVKKPEKVEEVIKEKEVTEEVFKPEEIPPPKEDKEYWKLYGRGSAPLLAVFFDFDEYVIRDDMWDRIKENVKYLLKRPEIKIELQGNCDERGTNEYNMALGAKRALEVKKVLLKLGIEESRISTISFGEEKPLCKESNEDCWAINRRVDFVIIK</sequence>
<evidence type="ECO:0000256" key="7">
    <source>
        <dbReference type="ARBA" id="ARBA00023306"/>
    </source>
</evidence>
<accession>A0A7V5XG72</accession>
<dbReference type="EMBL" id="DRWR01000061">
    <property type="protein sequence ID" value="HHQ15869.1"/>
    <property type="molecule type" value="Genomic_DNA"/>
</dbReference>
<keyword evidence="2 8" id="KW-0732">Signal</keyword>
<dbReference type="GO" id="GO:0009279">
    <property type="term" value="C:cell outer membrane"/>
    <property type="evidence" value="ECO:0007669"/>
    <property type="project" value="UniProtKB-SubCell"/>
</dbReference>
<evidence type="ECO:0000256" key="3">
    <source>
        <dbReference type="ARBA" id="ARBA00023136"/>
    </source>
</evidence>
<evidence type="ECO:0000259" key="9">
    <source>
        <dbReference type="PROSITE" id="PS51123"/>
    </source>
</evidence>
<dbReference type="GO" id="GO:0051301">
    <property type="term" value="P:cell division"/>
    <property type="evidence" value="ECO:0007669"/>
    <property type="project" value="UniProtKB-KW"/>
</dbReference>
<keyword evidence="7" id="KW-0131">Cell cycle</keyword>
<comment type="subcellular location">
    <subcellularLocation>
        <location evidence="8">Cell outer membrane</location>
        <topology evidence="8">Lipid-anchor</topology>
    </subcellularLocation>
</comment>
<comment type="caution">
    <text evidence="10">The sequence shown here is derived from an EMBL/GenBank/DDBJ whole genome shotgun (WGS) entry which is preliminary data.</text>
</comment>
<dbReference type="HAMAP" id="MF_02204">
    <property type="entry name" value="Pal"/>
    <property type="match status" value="1"/>
</dbReference>
<evidence type="ECO:0000256" key="4">
    <source>
        <dbReference type="ARBA" id="ARBA00023139"/>
    </source>
</evidence>
<dbReference type="InterPro" id="IPR006664">
    <property type="entry name" value="OMP_bac"/>
</dbReference>
<keyword evidence="1" id="KW-0132">Cell division</keyword>
<dbReference type="InterPro" id="IPR036737">
    <property type="entry name" value="OmpA-like_sf"/>
</dbReference>
<dbReference type="PANTHER" id="PTHR30329">
    <property type="entry name" value="STATOR ELEMENT OF FLAGELLAR MOTOR COMPLEX"/>
    <property type="match status" value="1"/>
</dbReference>
<keyword evidence="3 8" id="KW-0472">Membrane</keyword>
<dbReference type="InterPro" id="IPR006665">
    <property type="entry name" value="OmpA-like"/>
</dbReference>
<keyword evidence="6 8" id="KW-0449">Lipoprotein</keyword>
<keyword evidence="5 8" id="KW-0998">Cell outer membrane</keyword>
<keyword evidence="4 8" id="KW-0564">Palmitate</keyword>
<feature type="domain" description="OmpA-like" evidence="9">
    <location>
        <begin position="78"/>
        <end position="192"/>
    </location>
</feature>
<dbReference type="InterPro" id="IPR050330">
    <property type="entry name" value="Bact_OuterMem_StrucFunc"/>
</dbReference>
<evidence type="ECO:0000256" key="2">
    <source>
        <dbReference type="ARBA" id="ARBA00022729"/>
    </source>
</evidence>
<comment type="similarity">
    <text evidence="8">Belongs to the Pal lipoprotein family.</text>
</comment>
<name>A0A7V5XG72_9BACT</name>
<proteinExistence type="inferred from homology"/>
<gene>
    <name evidence="8 10" type="primary">pal</name>
    <name evidence="10" type="ORF">ENM15_03510</name>
</gene>
<dbReference type="SUPFAM" id="SSF103088">
    <property type="entry name" value="OmpA-like"/>
    <property type="match status" value="1"/>
</dbReference>
<evidence type="ECO:0000256" key="1">
    <source>
        <dbReference type="ARBA" id="ARBA00022618"/>
    </source>
</evidence>
<dbReference type="InterPro" id="IPR039001">
    <property type="entry name" value="Pal"/>
</dbReference>
<dbReference type="Pfam" id="PF00691">
    <property type="entry name" value="OmpA"/>
    <property type="match status" value="1"/>
</dbReference>
<evidence type="ECO:0000256" key="5">
    <source>
        <dbReference type="ARBA" id="ARBA00023237"/>
    </source>
</evidence>
<evidence type="ECO:0000256" key="8">
    <source>
        <dbReference type="HAMAP-Rule" id="MF_02204"/>
    </source>
</evidence>
<protein>
    <recommendedName>
        <fullName evidence="8">Peptidoglycan-associated lipoprotein</fullName>
        <shortName evidence="8">PAL</shortName>
    </recommendedName>
</protein>
<dbReference type="PANTHER" id="PTHR30329:SF21">
    <property type="entry name" value="LIPOPROTEIN YIAD-RELATED"/>
    <property type="match status" value="1"/>
</dbReference>
<dbReference type="InterPro" id="IPR014169">
    <property type="entry name" value="Pal_lipo_C"/>
</dbReference>
<dbReference type="NCBIfam" id="TIGR02802">
    <property type="entry name" value="Pal_lipo"/>
    <property type="match status" value="1"/>
</dbReference>
<reference evidence="10" key="1">
    <citation type="journal article" date="2020" name="mSystems">
        <title>Genome- and Community-Level Interaction Insights into Carbon Utilization and Element Cycling Functions of Hydrothermarchaeota in Hydrothermal Sediment.</title>
        <authorList>
            <person name="Zhou Z."/>
            <person name="Liu Y."/>
            <person name="Xu W."/>
            <person name="Pan J."/>
            <person name="Luo Z.H."/>
            <person name="Li M."/>
        </authorList>
    </citation>
    <scope>NUCLEOTIDE SEQUENCE [LARGE SCALE GENOMIC DNA]</scope>
    <source>
        <strain evidence="10">SpSt-106</strain>
    </source>
</reference>
<organism evidence="10">
    <name type="scientific">Thermodesulfobacterium geofontis</name>
    <dbReference type="NCBI Taxonomy" id="1295609"/>
    <lineage>
        <taxon>Bacteria</taxon>
        <taxon>Pseudomonadati</taxon>
        <taxon>Thermodesulfobacteriota</taxon>
        <taxon>Thermodesulfobacteria</taxon>
        <taxon>Thermodesulfobacteriales</taxon>
        <taxon>Thermodesulfobacteriaceae</taxon>
        <taxon>Thermodesulfobacterium</taxon>
    </lineage>
</organism>
<dbReference type="CDD" id="cd07185">
    <property type="entry name" value="OmpA_C-like"/>
    <property type="match status" value="1"/>
</dbReference>
<evidence type="ECO:0000256" key="6">
    <source>
        <dbReference type="ARBA" id="ARBA00023288"/>
    </source>
</evidence>
<dbReference type="PROSITE" id="PS51123">
    <property type="entry name" value="OMPA_2"/>
    <property type="match status" value="1"/>
</dbReference>
<dbReference type="PROSITE" id="PS51257">
    <property type="entry name" value="PROKAR_LIPOPROTEIN"/>
    <property type="match status" value="1"/>
</dbReference>
<dbReference type="PRINTS" id="PR01021">
    <property type="entry name" value="OMPADOMAIN"/>
</dbReference>
<dbReference type="AlphaFoldDB" id="A0A7V5XG72"/>